<accession>A0A0R2HDL0</accession>
<dbReference type="PATRIC" id="fig|1410657.5.peg.1039"/>
<name>A0A0R2HDL0_9FIRM</name>
<organism evidence="2 3">
    <name type="scientific">Kandleria vitulina DSM 20405</name>
    <dbReference type="NCBI Taxonomy" id="1410657"/>
    <lineage>
        <taxon>Bacteria</taxon>
        <taxon>Bacillati</taxon>
        <taxon>Bacillota</taxon>
        <taxon>Erysipelotrichia</taxon>
        <taxon>Erysipelotrichales</taxon>
        <taxon>Coprobacillaceae</taxon>
        <taxon>Kandleria</taxon>
    </lineage>
</organism>
<dbReference type="InterPro" id="IPR016181">
    <property type="entry name" value="Acyl_CoA_acyltransferase"/>
</dbReference>
<feature type="domain" description="N-acetyltransferase" evidence="1">
    <location>
        <begin position="2"/>
        <end position="154"/>
    </location>
</feature>
<comment type="caution">
    <text evidence="2">The sequence shown here is derived from an EMBL/GenBank/DDBJ whole genome shotgun (WGS) entry which is preliminary data.</text>
</comment>
<protein>
    <recommendedName>
        <fullName evidence="1">N-acetyltransferase domain-containing protein</fullName>
    </recommendedName>
</protein>
<proteinExistence type="predicted"/>
<dbReference type="Gene3D" id="3.40.630.30">
    <property type="match status" value="1"/>
</dbReference>
<dbReference type="InterPro" id="IPR000182">
    <property type="entry name" value="GNAT_dom"/>
</dbReference>
<dbReference type="RefSeq" id="WP_035876873.1">
    <property type="nucleotide sequence ID" value="NZ_JNKN01000029.1"/>
</dbReference>
<keyword evidence="3" id="KW-1185">Reference proteome</keyword>
<gene>
    <name evidence="2" type="ORF">IV49_GL000998</name>
</gene>
<dbReference type="SUPFAM" id="SSF55729">
    <property type="entry name" value="Acyl-CoA N-acyltransferases (Nat)"/>
    <property type="match status" value="1"/>
</dbReference>
<dbReference type="EMBL" id="JQBL01000026">
    <property type="protein sequence ID" value="KRN49558.1"/>
    <property type="molecule type" value="Genomic_DNA"/>
</dbReference>
<evidence type="ECO:0000259" key="1">
    <source>
        <dbReference type="PROSITE" id="PS51186"/>
    </source>
</evidence>
<dbReference type="AlphaFoldDB" id="A0A0R2HDL0"/>
<dbReference type="CDD" id="cd04301">
    <property type="entry name" value="NAT_SF"/>
    <property type="match status" value="1"/>
</dbReference>
<reference evidence="2 3" key="1">
    <citation type="journal article" date="2015" name="Genome Announc.">
        <title>Expanding the biotechnology potential of lactobacilli through comparative genomics of 213 strains and associated genera.</title>
        <authorList>
            <person name="Sun Z."/>
            <person name="Harris H.M."/>
            <person name="McCann A."/>
            <person name="Guo C."/>
            <person name="Argimon S."/>
            <person name="Zhang W."/>
            <person name="Yang X."/>
            <person name="Jeffery I.B."/>
            <person name="Cooney J.C."/>
            <person name="Kagawa T.F."/>
            <person name="Liu W."/>
            <person name="Song Y."/>
            <person name="Salvetti E."/>
            <person name="Wrobel A."/>
            <person name="Rasinkangas P."/>
            <person name="Parkhill J."/>
            <person name="Rea M.C."/>
            <person name="O'Sullivan O."/>
            <person name="Ritari J."/>
            <person name="Douillard F.P."/>
            <person name="Paul Ross R."/>
            <person name="Yang R."/>
            <person name="Briner A.E."/>
            <person name="Felis G.E."/>
            <person name="de Vos W.M."/>
            <person name="Barrangou R."/>
            <person name="Klaenhammer T.R."/>
            <person name="Caufield P.W."/>
            <person name="Cui Y."/>
            <person name="Zhang H."/>
            <person name="O'Toole P.W."/>
        </authorList>
    </citation>
    <scope>NUCLEOTIDE SEQUENCE [LARGE SCALE GENOMIC DNA]</scope>
    <source>
        <strain evidence="2 3">DSM 20405</strain>
    </source>
</reference>
<dbReference type="PANTHER" id="PTHR43415:SF5">
    <property type="entry name" value="ACETYLTRANSFERASE"/>
    <property type="match status" value="1"/>
</dbReference>
<dbReference type="PANTHER" id="PTHR43415">
    <property type="entry name" value="SPERMIDINE N(1)-ACETYLTRANSFERASE"/>
    <property type="match status" value="1"/>
</dbReference>
<dbReference type="GO" id="GO:0016747">
    <property type="term" value="F:acyltransferase activity, transferring groups other than amino-acyl groups"/>
    <property type="evidence" value="ECO:0007669"/>
    <property type="project" value="InterPro"/>
</dbReference>
<evidence type="ECO:0000313" key="3">
    <source>
        <dbReference type="Proteomes" id="UP000051841"/>
    </source>
</evidence>
<dbReference type="Pfam" id="PF00583">
    <property type="entry name" value="Acetyltransf_1"/>
    <property type="match status" value="1"/>
</dbReference>
<evidence type="ECO:0000313" key="2">
    <source>
        <dbReference type="EMBL" id="KRN49558.1"/>
    </source>
</evidence>
<dbReference type="Proteomes" id="UP000051841">
    <property type="component" value="Unassembled WGS sequence"/>
</dbReference>
<sequence>MLSLRRYEEKDGETILSWIQDEDTYYKWSAGILGTYPITLNHFKKINDMEAFMVIEEKEIGFFTIRSPEKNVYRIGFVILDPKARGKGLGAGLIKCAIQYIKTHYPVERITLGVFLNNERALRCYQKVGFKEISKKEVNINNLIWQGIDMELSE</sequence>
<dbReference type="PROSITE" id="PS51186">
    <property type="entry name" value="GNAT"/>
    <property type="match status" value="1"/>
</dbReference>